<dbReference type="InterPro" id="IPR058522">
    <property type="entry name" value="DUF8209"/>
</dbReference>
<comment type="caution">
    <text evidence="1">The sequence shown here is derived from an EMBL/GenBank/DDBJ whole genome shotgun (WGS) entry which is preliminary data.</text>
</comment>
<dbReference type="Pfam" id="PF26636">
    <property type="entry name" value="DUF8209"/>
    <property type="match status" value="1"/>
</dbReference>
<gene>
    <name evidence="1" type="ORF">WI38_28610</name>
</gene>
<sequence length="143" mass="16312">MSNVYQYNGHNDLTPAELFLFIAMQEASEHLGIDSIEYLTLIFSGLNFLPTRAKPSGTTPGTSVASVMARSLFKYKFRNKILPTFTIESMKAFRWILTHKLSTFVGRTLPGVGWVLMTRDIYEISSHTVIKYNRIAKPEDRVF</sequence>
<dbReference type="NCBIfam" id="NF045926">
    <property type="entry name" value="STM2901_fam"/>
    <property type="match status" value="1"/>
</dbReference>
<name>A0A102KVT8_9BURK</name>
<dbReference type="RefSeq" id="WP_059636943.1">
    <property type="nucleotide sequence ID" value="NZ_LOTK01000032.1"/>
</dbReference>
<dbReference type="InterPro" id="IPR058064">
    <property type="entry name" value="STM2901-like"/>
</dbReference>
<organism evidence="1 2">
    <name type="scientific">Burkholderia ubonensis</name>
    <dbReference type="NCBI Taxonomy" id="101571"/>
    <lineage>
        <taxon>Bacteria</taxon>
        <taxon>Pseudomonadati</taxon>
        <taxon>Pseudomonadota</taxon>
        <taxon>Betaproteobacteria</taxon>
        <taxon>Burkholderiales</taxon>
        <taxon>Burkholderiaceae</taxon>
        <taxon>Burkholderia</taxon>
        <taxon>Burkholderia cepacia complex</taxon>
    </lineage>
</organism>
<evidence type="ECO:0000313" key="1">
    <source>
        <dbReference type="EMBL" id="KUZ82452.1"/>
    </source>
</evidence>
<reference evidence="1 2" key="1">
    <citation type="submission" date="2015-11" db="EMBL/GenBank/DDBJ databases">
        <title>Expanding the genomic diversity of Burkholderia species for the development of highly accurate diagnostics.</title>
        <authorList>
            <person name="Sahl J."/>
            <person name="Keim P."/>
            <person name="Wagner D."/>
        </authorList>
    </citation>
    <scope>NUCLEOTIDE SEQUENCE [LARGE SCALE GENOMIC DNA]</scope>
    <source>
        <strain evidence="1 2">RF32-BP4</strain>
    </source>
</reference>
<dbReference type="EMBL" id="LOTN01000068">
    <property type="protein sequence ID" value="KUZ82452.1"/>
    <property type="molecule type" value="Genomic_DNA"/>
</dbReference>
<dbReference type="Proteomes" id="UP000065521">
    <property type="component" value="Unassembled WGS sequence"/>
</dbReference>
<accession>A0A102KVT8</accession>
<proteinExistence type="predicted"/>
<dbReference type="AlphaFoldDB" id="A0A102KVT8"/>
<protein>
    <submittedName>
        <fullName evidence="1">Uncharacterized protein</fullName>
    </submittedName>
</protein>
<evidence type="ECO:0000313" key="2">
    <source>
        <dbReference type="Proteomes" id="UP000065521"/>
    </source>
</evidence>